<feature type="compositionally biased region" description="Basic residues" evidence="1">
    <location>
        <begin position="113"/>
        <end position="125"/>
    </location>
</feature>
<protein>
    <recommendedName>
        <fullName evidence="4">Dehydrin</fullName>
    </recommendedName>
</protein>
<evidence type="ECO:0008006" key="4">
    <source>
        <dbReference type="Google" id="ProtNLM"/>
    </source>
</evidence>
<feature type="compositionally biased region" description="Basic and acidic residues" evidence="1">
    <location>
        <begin position="340"/>
        <end position="352"/>
    </location>
</feature>
<feature type="compositionally biased region" description="Basic and acidic residues" evidence="1">
    <location>
        <begin position="285"/>
        <end position="311"/>
    </location>
</feature>
<feature type="compositionally biased region" description="Low complexity" evidence="1">
    <location>
        <begin position="316"/>
        <end position="332"/>
    </location>
</feature>
<feature type="compositionally biased region" description="Basic and acidic residues" evidence="1">
    <location>
        <begin position="72"/>
        <end position="92"/>
    </location>
</feature>
<feature type="compositionally biased region" description="Basic and acidic residues" evidence="1">
    <location>
        <begin position="211"/>
        <end position="225"/>
    </location>
</feature>
<accession>A0AAD4F0U9</accession>
<keyword evidence="3" id="KW-1185">Reference proteome</keyword>
<feature type="region of interest" description="Disordered" evidence="1">
    <location>
        <begin position="1"/>
        <end position="362"/>
    </location>
</feature>
<reference evidence="2" key="1">
    <citation type="submission" date="2023-02" db="EMBL/GenBank/DDBJ databases">
        <authorList>
            <person name="Palmer J.M."/>
        </authorList>
    </citation>
    <scope>NUCLEOTIDE SEQUENCE</scope>
    <source>
        <strain evidence="2">FW57</strain>
    </source>
</reference>
<feature type="compositionally biased region" description="Low complexity" evidence="1">
    <location>
        <begin position="93"/>
        <end position="104"/>
    </location>
</feature>
<comment type="caution">
    <text evidence="2">The sequence shown here is derived from an EMBL/GenBank/DDBJ whole genome shotgun (WGS) entry which is preliminary data.</text>
</comment>
<sequence>METLNKVASAASEAIWGKTQSHEEPVSGKMGNVDAGEPYDAGNIGEPNEAALSSTTTTTTTGTSAPQPMPKPDPEAATKPRFVEATTSHDETNPTTTTTTTTGTSAPQPHAQARPRHPLQPRRPAKFAPSSLAMRDDSTKAQSDTRPLRPLRPVRVPRRHRDQDGGGRGGHRRHQAGHVDHHPGRRRRGDGGGRRRGQAQGEEDATTLEKPASDSKEKGKDAKDKGRSRRSRSRGPGRGRWRRLRGSTAGTRDSRGRAVVPPLVRSGLLGQNRRDSGKSLGGESGRARSLLEVKGVHKGAEDAHGSHEKHGGHGIHGIPGLHGSHGSHAAHGNATGTETAPKEKVGLKEKIKAKLHKGSTSS</sequence>
<feature type="compositionally biased region" description="Low complexity" evidence="1">
    <location>
        <begin position="53"/>
        <end position="64"/>
    </location>
</feature>
<dbReference type="AlphaFoldDB" id="A0AAD4F0U9"/>
<feature type="compositionally biased region" description="Basic residues" evidence="1">
    <location>
        <begin position="353"/>
        <end position="362"/>
    </location>
</feature>
<evidence type="ECO:0000313" key="3">
    <source>
        <dbReference type="Proteomes" id="UP001197093"/>
    </source>
</evidence>
<evidence type="ECO:0000313" key="2">
    <source>
        <dbReference type="EMBL" id="KAG7290935.1"/>
    </source>
</evidence>
<organism evidence="2 3">
    <name type="scientific">Staphylotrichum longicolle</name>
    <dbReference type="NCBI Taxonomy" id="669026"/>
    <lineage>
        <taxon>Eukaryota</taxon>
        <taxon>Fungi</taxon>
        <taxon>Dikarya</taxon>
        <taxon>Ascomycota</taxon>
        <taxon>Pezizomycotina</taxon>
        <taxon>Sordariomycetes</taxon>
        <taxon>Sordariomycetidae</taxon>
        <taxon>Sordariales</taxon>
        <taxon>Chaetomiaceae</taxon>
        <taxon>Staphylotrichum</taxon>
    </lineage>
</organism>
<proteinExistence type="predicted"/>
<name>A0AAD4F0U9_9PEZI</name>
<feature type="compositionally biased region" description="Basic residues" evidence="1">
    <location>
        <begin position="226"/>
        <end position="245"/>
    </location>
</feature>
<evidence type="ECO:0000256" key="1">
    <source>
        <dbReference type="SAM" id="MobiDB-lite"/>
    </source>
</evidence>
<dbReference type="Proteomes" id="UP001197093">
    <property type="component" value="Unassembled WGS sequence"/>
</dbReference>
<dbReference type="EMBL" id="JAHCVI010000001">
    <property type="protein sequence ID" value="KAG7290935.1"/>
    <property type="molecule type" value="Genomic_DNA"/>
</dbReference>
<gene>
    <name evidence="2" type="ORF">NEMBOFW57_000940</name>
</gene>